<dbReference type="RefSeq" id="XP_041549617.1">
    <property type="nucleotide sequence ID" value="XM_041698719.1"/>
</dbReference>
<evidence type="ECO:0000313" key="2">
    <source>
        <dbReference type="EMBL" id="BCS17423.1"/>
    </source>
</evidence>
<dbReference type="AlphaFoldDB" id="A0A7R8AHF8"/>
<proteinExistence type="predicted"/>
<organism evidence="2 3">
    <name type="scientific">Aspergillus puulaauensis</name>
    <dbReference type="NCBI Taxonomy" id="1220207"/>
    <lineage>
        <taxon>Eukaryota</taxon>
        <taxon>Fungi</taxon>
        <taxon>Dikarya</taxon>
        <taxon>Ascomycota</taxon>
        <taxon>Pezizomycotina</taxon>
        <taxon>Eurotiomycetes</taxon>
        <taxon>Eurotiomycetidae</taxon>
        <taxon>Eurotiales</taxon>
        <taxon>Aspergillaceae</taxon>
        <taxon>Aspergillus</taxon>
    </lineage>
</organism>
<dbReference type="Proteomes" id="UP000654913">
    <property type="component" value="Chromosome 1"/>
</dbReference>
<reference evidence="2" key="1">
    <citation type="submission" date="2021-01" db="EMBL/GenBank/DDBJ databases">
        <authorList>
            <consortium name="Aspergillus puulaauensis MK2 genome sequencing consortium"/>
            <person name="Kazuki M."/>
            <person name="Futagami T."/>
        </authorList>
    </citation>
    <scope>NUCLEOTIDE SEQUENCE</scope>
    <source>
        <strain evidence="2">MK2</strain>
    </source>
</reference>
<accession>A0A7R8AHF8</accession>
<protein>
    <submittedName>
        <fullName evidence="2">Uncharacterized protein</fullName>
    </submittedName>
</protein>
<evidence type="ECO:0000313" key="3">
    <source>
        <dbReference type="Proteomes" id="UP000654913"/>
    </source>
</evidence>
<evidence type="ECO:0000256" key="1">
    <source>
        <dbReference type="SAM" id="MobiDB-lite"/>
    </source>
</evidence>
<name>A0A7R8AHF8_9EURO</name>
<reference evidence="2" key="2">
    <citation type="submission" date="2021-02" db="EMBL/GenBank/DDBJ databases">
        <title>Aspergillus puulaauensis MK2 genome sequence.</title>
        <authorList>
            <person name="Futagami T."/>
            <person name="Mori K."/>
            <person name="Kadooka C."/>
            <person name="Tanaka T."/>
        </authorList>
    </citation>
    <scope>NUCLEOTIDE SEQUENCE</scope>
    <source>
        <strain evidence="2">MK2</strain>
    </source>
</reference>
<dbReference type="OrthoDB" id="10372067at2759"/>
<dbReference type="EMBL" id="AP024443">
    <property type="protein sequence ID" value="BCS17423.1"/>
    <property type="molecule type" value="Genomic_DNA"/>
</dbReference>
<dbReference type="GeneID" id="64967428"/>
<dbReference type="KEGG" id="apuu:APUU_10251S"/>
<keyword evidence="3" id="KW-1185">Reference proteome</keyword>
<gene>
    <name evidence="2" type="ORF">APUU_10251S</name>
</gene>
<feature type="region of interest" description="Disordered" evidence="1">
    <location>
        <begin position="111"/>
        <end position="143"/>
    </location>
</feature>
<sequence length="262" mass="29619">MASDMYCLSCMAWATGECQRDHELHLTDQVPISHFEEAFLPEMRKLAENIPAGFHVFDESYEPTHIPVFDPLDDPADMPSFDGVVDSEMVLDIDDPGFTLSKDATFTLSDGTCSDKSDTSTSRDTNFKARGRSKSDPTLSPEEVSIKQGRIDAYVREANTTISRLGRYCHYVRHSQEIAKLWETTFDDIRQFVSELLEKRNEGPGLIDTRVLEEWVKGLQEFEFTLAAKIKAGTLAQLGEMDDSVIDGRCFECARWCDVPRP</sequence>